<keyword evidence="4" id="KW-0967">Endosome</keyword>
<proteinExistence type="inferred from homology"/>
<comment type="subcellular location">
    <subcellularLocation>
        <location evidence="2">Endosome membrane</location>
        <topology evidence="2">Peripheral membrane protein</topology>
    </subcellularLocation>
    <subcellularLocation>
        <location evidence="1">Golgi apparatus</location>
        <location evidence="1">trans-Golgi network membrane</location>
        <topology evidence="1">Peripheral membrane protein</topology>
    </subcellularLocation>
</comment>
<dbReference type="InterPro" id="IPR007234">
    <property type="entry name" value="Vps53_N"/>
</dbReference>
<evidence type="ECO:0000256" key="4">
    <source>
        <dbReference type="ARBA" id="ARBA00022753"/>
    </source>
</evidence>
<reference evidence="10 11" key="1">
    <citation type="journal article" date="2024" name="Science">
        <title>Giant polyketide synthase enzymes in the biosynthesis of giant marine polyether toxins.</title>
        <authorList>
            <person name="Fallon T.R."/>
            <person name="Shende V.V."/>
            <person name="Wierzbicki I.H."/>
            <person name="Pendleton A.L."/>
            <person name="Watervoot N.F."/>
            <person name="Auber R.P."/>
            <person name="Gonzalez D.J."/>
            <person name="Wisecaver J.H."/>
            <person name="Moore B.S."/>
        </authorList>
    </citation>
    <scope>NUCLEOTIDE SEQUENCE [LARGE SCALE GENOMIC DNA]</scope>
    <source>
        <strain evidence="10 11">12B1</strain>
    </source>
</reference>
<evidence type="ECO:0000259" key="8">
    <source>
        <dbReference type="Pfam" id="PF04100"/>
    </source>
</evidence>
<feature type="region of interest" description="Disordered" evidence="7">
    <location>
        <begin position="361"/>
        <end position="391"/>
    </location>
</feature>
<dbReference type="Pfam" id="PF16854">
    <property type="entry name" value="VPS53_C"/>
    <property type="match status" value="1"/>
</dbReference>
<accession>A0AB34K1H0</accession>
<dbReference type="AlphaFoldDB" id="A0AB34K1H0"/>
<dbReference type="GO" id="GO:0010008">
    <property type="term" value="C:endosome membrane"/>
    <property type="evidence" value="ECO:0007669"/>
    <property type="project" value="UniProtKB-SubCell"/>
</dbReference>
<comment type="similarity">
    <text evidence="3">Belongs to the VPS53 family.</text>
</comment>
<organism evidence="10 11">
    <name type="scientific">Prymnesium parvum</name>
    <name type="common">Toxic golden alga</name>
    <dbReference type="NCBI Taxonomy" id="97485"/>
    <lineage>
        <taxon>Eukaryota</taxon>
        <taxon>Haptista</taxon>
        <taxon>Haptophyta</taxon>
        <taxon>Prymnesiophyceae</taxon>
        <taxon>Prymnesiales</taxon>
        <taxon>Prymnesiaceae</taxon>
        <taxon>Prymnesium</taxon>
    </lineage>
</organism>
<gene>
    <name evidence="10" type="ORF">AB1Y20_009447</name>
</gene>
<dbReference type="EMBL" id="JBGBPQ010000002">
    <property type="protein sequence ID" value="KAL1528081.1"/>
    <property type="molecule type" value="Genomic_DNA"/>
</dbReference>
<dbReference type="GO" id="GO:0000938">
    <property type="term" value="C:GARP complex"/>
    <property type="evidence" value="ECO:0007669"/>
    <property type="project" value="InterPro"/>
</dbReference>
<dbReference type="InterPro" id="IPR031745">
    <property type="entry name" value="Vps53_C"/>
</dbReference>
<keyword evidence="6" id="KW-0472">Membrane</keyword>
<evidence type="ECO:0000313" key="10">
    <source>
        <dbReference type="EMBL" id="KAL1528081.1"/>
    </source>
</evidence>
<evidence type="ECO:0000313" key="11">
    <source>
        <dbReference type="Proteomes" id="UP001515480"/>
    </source>
</evidence>
<evidence type="ECO:0000256" key="1">
    <source>
        <dbReference type="ARBA" id="ARBA00004150"/>
    </source>
</evidence>
<protein>
    <recommendedName>
        <fullName evidence="12">Vps53 N-terminal domain-containing protein</fullName>
    </recommendedName>
</protein>
<evidence type="ECO:0000256" key="6">
    <source>
        <dbReference type="ARBA" id="ARBA00023136"/>
    </source>
</evidence>
<feature type="domain" description="Vps53 C-terminal" evidence="9">
    <location>
        <begin position="657"/>
        <end position="713"/>
    </location>
</feature>
<keyword evidence="11" id="KW-1185">Reference proteome</keyword>
<evidence type="ECO:0000256" key="3">
    <source>
        <dbReference type="ARBA" id="ARBA00008628"/>
    </source>
</evidence>
<keyword evidence="5" id="KW-0333">Golgi apparatus</keyword>
<dbReference type="PANTHER" id="PTHR12820:SF0">
    <property type="entry name" value="VACUOLAR PROTEIN SORTING-ASSOCIATED PROTEIN 53 HOMOLOG"/>
    <property type="match status" value="1"/>
</dbReference>
<dbReference type="Proteomes" id="UP001515480">
    <property type="component" value="Unassembled WGS sequence"/>
</dbReference>
<evidence type="ECO:0000259" key="9">
    <source>
        <dbReference type="Pfam" id="PF16854"/>
    </source>
</evidence>
<feature type="domain" description="Vps53 N-terminal" evidence="8">
    <location>
        <begin position="42"/>
        <end position="426"/>
    </location>
</feature>
<dbReference type="GO" id="GO:0042147">
    <property type="term" value="P:retrograde transport, endosome to Golgi"/>
    <property type="evidence" value="ECO:0007669"/>
    <property type="project" value="InterPro"/>
</dbReference>
<name>A0AB34K1H0_PRYPA</name>
<comment type="caution">
    <text evidence="10">The sequence shown here is derived from an EMBL/GenBank/DDBJ whole genome shotgun (WGS) entry which is preliminary data.</text>
</comment>
<dbReference type="Gene3D" id="1.10.357.50">
    <property type="match status" value="1"/>
</dbReference>
<evidence type="ECO:0008006" key="12">
    <source>
        <dbReference type="Google" id="ProtNLM"/>
    </source>
</evidence>
<sequence>MAAREGGQGELGLDELSELKFSKELEAAINEVLPSTDPLDSPDFNPITHINKLFPSEESLSQVDSTTQDLEAQVKALDEDILRCVREQTSAGSSARKDIESGKQSVSELFVKVRDIKTKAEQSEQMVQEICRDIKSLDYAKRHLTQTITALKRLQMLVTAVEQLSVMARERMYSEAASLLQAVAQLLQHFEKYVGIKKIDQLREQIREIKTSLRTQVFEDFNRLSADETGASQHARFEQLSGACAVVDALGVECRTEMISWFCTWQFAPYKHAFQPYGEAGSLDKTELRYSWHRQLLKKYDEQFSSLFPPSWQMAQAVTRNFCKITHKHIEEILDIARGSLDVAQLTHALQKTVEFEKEMHSRFAPQEADADQPTEKLPGKDGNSGKDGNGGKILNSISSAFDSYMGIYVALEDKSLEDGMQKMLAAETWTVQPSGTADTRVFNSSKELFLMLKRQYKRASALNMSAVLHQLLQKVWSKRLKLYAKKVQEKLPLMKQPVDPSQPPDCAIDETVQRVVCAVVNTGEYCATTTEGLAETVMKAVTEEYRDKVDLSADDFNGVVDGGMKVLVAALETRVGASLKAMTTIKWDMMEEIGDDTSPYMQGIVKAARKMMPELGEHLSGKYVTFFCTKFVSNFVPRLIGHIYRCKRIGEVGAQQMQVDVGTLKQTLLDLPSLGQAVATNSYNKMVAHEIGKAEQVLKLVQTPEELLQVTISEMRSTGFEPDLHKILELKGLKKAETEKLLEAYNLAAREGGQKIKKLFNLS</sequence>
<dbReference type="Pfam" id="PF04100">
    <property type="entry name" value="Vps53_N"/>
    <property type="match status" value="1"/>
</dbReference>
<evidence type="ECO:0000256" key="7">
    <source>
        <dbReference type="SAM" id="MobiDB-lite"/>
    </source>
</evidence>
<dbReference type="GO" id="GO:0005829">
    <property type="term" value="C:cytosol"/>
    <property type="evidence" value="ECO:0007669"/>
    <property type="project" value="GOC"/>
</dbReference>
<evidence type="ECO:0000256" key="5">
    <source>
        <dbReference type="ARBA" id="ARBA00023034"/>
    </source>
</evidence>
<dbReference type="PANTHER" id="PTHR12820">
    <property type="entry name" value="VACUOLAR SORTING PROTEIN 53"/>
    <property type="match status" value="1"/>
</dbReference>
<evidence type="ECO:0000256" key="2">
    <source>
        <dbReference type="ARBA" id="ARBA00004481"/>
    </source>
</evidence>
<dbReference type="InterPro" id="IPR039766">
    <property type="entry name" value="Vps53"/>
</dbReference>